<evidence type="ECO:0000313" key="14">
    <source>
        <dbReference type="Proteomes" id="UP000191500"/>
    </source>
</evidence>
<evidence type="ECO:0000256" key="5">
    <source>
        <dbReference type="ARBA" id="ARBA00022801"/>
    </source>
</evidence>
<evidence type="ECO:0000259" key="11">
    <source>
        <dbReference type="Pfam" id="PF03633"/>
    </source>
</evidence>
<dbReference type="InterPro" id="IPR037018">
    <property type="entry name" value="GH65_N"/>
</dbReference>
<organism evidence="13 14">
    <name type="scientific">Penicillium coprophilum</name>
    <dbReference type="NCBI Taxonomy" id="36646"/>
    <lineage>
        <taxon>Eukaryota</taxon>
        <taxon>Fungi</taxon>
        <taxon>Dikarya</taxon>
        <taxon>Ascomycota</taxon>
        <taxon>Pezizomycotina</taxon>
        <taxon>Eurotiomycetes</taxon>
        <taxon>Eurotiomycetidae</taxon>
        <taxon>Eurotiales</taxon>
        <taxon>Aspergillaceae</taxon>
        <taxon>Penicillium</taxon>
    </lineage>
</organism>
<dbReference type="SUPFAM" id="SSF74650">
    <property type="entry name" value="Galactose mutarotase-like"/>
    <property type="match status" value="1"/>
</dbReference>
<protein>
    <recommendedName>
        <fullName evidence="3">alpha,alpha-trehalase</fullName>
        <ecNumber evidence="3">3.2.1.28</ecNumber>
    </recommendedName>
    <alternativeName>
        <fullName evidence="8">Alpha,alpha-trehalase</fullName>
    </alternativeName>
    <alternativeName>
        <fullName evidence="9">Alpha,alpha-trehalose glucohydrolase</fullName>
    </alternativeName>
</protein>
<evidence type="ECO:0000256" key="3">
    <source>
        <dbReference type="ARBA" id="ARBA00012757"/>
    </source>
</evidence>
<keyword evidence="6" id="KW-0325">Glycoprotein</keyword>
<evidence type="ECO:0000256" key="8">
    <source>
        <dbReference type="ARBA" id="ARBA00030473"/>
    </source>
</evidence>
<evidence type="ECO:0000259" key="12">
    <source>
        <dbReference type="Pfam" id="PF03636"/>
    </source>
</evidence>
<keyword evidence="4" id="KW-0732">Signal</keyword>
<evidence type="ECO:0000313" key="13">
    <source>
        <dbReference type="EMBL" id="OQE46745.1"/>
    </source>
</evidence>
<dbReference type="EMBL" id="MDDG01000001">
    <property type="protein sequence ID" value="OQE46745.1"/>
    <property type="molecule type" value="Genomic_DNA"/>
</dbReference>
<dbReference type="InterPro" id="IPR005194">
    <property type="entry name" value="Glyco_hydro_65_C"/>
</dbReference>
<keyword evidence="7" id="KW-0326">Glycosidase</keyword>
<dbReference type="InterPro" id="IPR005196">
    <property type="entry name" value="Glyco_hydro_65_N"/>
</dbReference>
<proteinExistence type="inferred from homology"/>
<dbReference type="InterPro" id="IPR011013">
    <property type="entry name" value="Gal_mutarotase_sf_dom"/>
</dbReference>
<dbReference type="InterPro" id="IPR012341">
    <property type="entry name" value="6hp_glycosidase-like_sf"/>
</dbReference>
<name>A0A1V6V7S1_9EURO</name>
<comment type="similarity">
    <text evidence="2">Belongs to the glycosyl hydrolase 65 family.</text>
</comment>
<dbReference type="EC" id="3.2.1.28" evidence="3"/>
<reference evidence="14" key="1">
    <citation type="journal article" date="2017" name="Nat. Microbiol.">
        <title>Global analysis of biosynthetic gene clusters reveals vast potential of secondary metabolite production in Penicillium species.</title>
        <authorList>
            <person name="Nielsen J.C."/>
            <person name="Grijseels S."/>
            <person name="Prigent S."/>
            <person name="Ji B."/>
            <person name="Dainat J."/>
            <person name="Nielsen K.F."/>
            <person name="Frisvad J.C."/>
            <person name="Workman M."/>
            <person name="Nielsen J."/>
        </authorList>
    </citation>
    <scope>NUCLEOTIDE SEQUENCE [LARGE SCALE GENOMIC DNA]</scope>
    <source>
        <strain evidence="14">IBT 31321</strain>
    </source>
</reference>
<evidence type="ECO:0000256" key="1">
    <source>
        <dbReference type="ARBA" id="ARBA00001576"/>
    </source>
</evidence>
<evidence type="ECO:0000259" key="10">
    <source>
        <dbReference type="Pfam" id="PF03632"/>
    </source>
</evidence>
<dbReference type="FunFam" id="1.50.10.10:FF:000032">
    <property type="entry name" value="Vacuolar acid trehalase"/>
    <property type="match status" value="1"/>
</dbReference>
<keyword evidence="5" id="KW-0378">Hydrolase</keyword>
<dbReference type="GO" id="GO:0004555">
    <property type="term" value="F:alpha,alpha-trehalase activity"/>
    <property type="evidence" value="ECO:0007669"/>
    <property type="project" value="UniProtKB-EC"/>
</dbReference>
<dbReference type="Proteomes" id="UP000191500">
    <property type="component" value="Unassembled WGS sequence"/>
</dbReference>
<evidence type="ECO:0000256" key="9">
    <source>
        <dbReference type="ARBA" id="ARBA00031637"/>
    </source>
</evidence>
<dbReference type="PANTHER" id="PTHR11051">
    <property type="entry name" value="GLYCOSYL HYDROLASE-RELATED"/>
    <property type="match status" value="1"/>
</dbReference>
<evidence type="ECO:0000256" key="7">
    <source>
        <dbReference type="ARBA" id="ARBA00023295"/>
    </source>
</evidence>
<dbReference type="Pfam" id="PF03632">
    <property type="entry name" value="Glyco_hydro_65m"/>
    <property type="match status" value="1"/>
</dbReference>
<dbReference type="STRING" id="36646.A0A1V6V7S1"/>
<dbReference type="PANTHER" id="PTHR11051:SF8">
    <property type="entry name" value="PROTEIN-GLUCOSYLGALACTOSYLHYDROXYLYSINE GLUCOSIDASE"/>
    <property type="match status" value="1"/>
</dbReference>
<feature type="domain" description="Glycoside hydrolase family 65 central catalytic" evidence="10">
    <location>
        <begin position="475"/>
        <end position="661"/>
    </location>
</feature>
<dbReference type="Gene3D" id="1.50.10.10">
    <property type="match status" value="1"/>
</dbReference>
<accession>A0A1V6V7S1</accession>
<dbReference type="FunFam" id="2.70.98.40:FF:000004">
    <property type="entry name" value="Alpha,alpha-trehalose glucohydrolase TreA/Ath1"/>
    <property type="match status" value="1"/>
</dbReference>
<comment type="catalytic activity">
    <reaction evidence="1">
        <text>alpha,alpha-trehalose + H2O = alpha-D-glucose + beta-D-glucose</text>
        <dbReference type="Rhea" id="RHEA:32675"/>
        <dbReference type="ChEBI" id="CHEBI:15377"/>
        <dbReference type="ChEBI" id="CHEBI:15903"/>
        <dbReference type="ChEBI" id="CHEBI:16551"/>
        <dbReference type="ChEBI" id="CHEBI:17925"/>
        <dbReference type="EC" id="3.2.1.28"/>
    </reaction>
</comment>
<dbReference type="Gene3D" id="2.70.98.40">
    <property type="entry name" value="Glycoside hydrolase, family 65, N-terminal domain"/>
    <property type="match status" value="1"/>
</dbReference>
<keyword evidence="14" id="KW-1185">Reference proteome</keyword>
<evidence type="ECO:0000256" key="6">
    <source>
        <dbReference type="ARBA" id="ARBA00023180"/>
    </source>
</evidence>
<dbReference type="GO" id="GO:0030246">
    <property type="term" value="F:carbohydrate binding"/>
    <property type="evidence" value="ECO:0007669"/>
    <property type="project" value="InterPro"/>
</dbReference>
<gene>
    <name evidence="13" type="ORF">PENCOP_c001G00795</name>
</gene>
<feature type="domain" description="Glycoside hydrolase family 65 N-terminal" evidence="12">
    <location>
        <begin position="120"/>
        <end position="381"/>
    </location>
</feature>
<feature type="domain" description="Glycoside hydrolase family 65 C-terminal" evidence="11">
    <location>
        <begin position="814"/>
        <end position="864"/>
    </location>
</feature>
<evidence type="ECO:0000256" key="2">
    <source>
        <dbReference type="ARBA" id="ARBA00006768"/>
    </source>
</evidence>
<dbReference type="GO" id="GO:0009277">
    <property type="term" value="C:fungal-type cell wall"/>
    <property type="evidence" value="ECO:0007669"/>
    <property type="project" value="TreeGrafter"/>
</dbReference>
<dbReference type="GO" id="GO:0005993">
    <property type="term" value="P:trehalose catabolic process"/>
    <property type="evidence" value="ECO:0007669"/>
    <property type="project" value="TreeGrafter"/>
</dbReference>
<dbReference type="SUPFAM" id="SSF48208">
    <property type="entry name" value="Six-hairpin glycosidases"/>
    <property type="match status" value="1"/>
</dbReference>
<comment type="caution">
    <text evidence="13">The sequence shown here is derived from an EMBL/GenBank/DDBJ whole genome shotgun (WGS) entry which is preliminary data.</text>
</comment>
<dbReference type="InterPro" id="IPR005195">
    <property type="entry name" value="Glyco_hydro_65_M"/>
</dbReference>
<evidence type="ECO:0000256" key="4">
    <source>
        <dbReference type="ARBA" id="ARBA00022729"/>
    </source>
</evidence>
<dbReference type="Pfam" id="PF03633">
    <property type="entry name" value="Glyco_hydro_65C"/>
    <property type="match status" value="1"/>
</dbReference>
<sequence length="1119" mass="122547">MKAPLNLHLSLKLAFLPPLPMYSADRFFSFNLLSSDFFKNLIWLAKWCNCDMQFKSFTCAILPLLLNLASGSPESRITRCLREHTGSNSTTNFSENVYQTGFDGVTWDEDKWLLSTTNLEQGRYQSRGSVANGYLGINVASAGPFFEIDSPDDTNGWPLFSRRQTFATISGFFDSQPTTNGSNFPWLSQYGYDSVISGVPHWAGIILDLGDGTYLDAKVDNKTISNFRTTYDFKAGILVWSYKWTPRGKKGSYQITYRLLAHKLYVNQAIVEMEIIPTTGSDATIVNVIDGACAVRTDFVESGEDNGAIFSAVRPNGIANVTAYVYANLTGSPNVDLSSRKIVSDKPYVHSNKSSIAQAVDVKFKPGQVVRVIKYVGAASTDAFGDPKQTAKKAASAAMSNGYTKSLRTHIVEWENVMPEASVDHYAFPNGTLPTDSHIIDSAVISVANTYYLLQNTVGKNGVKEAAGAPVNVDSISVGGLTSDSYGGQVFWDSDVWMQPGLVASHPEASERFTNFRVAKYAQAQENINTALSGSQNQTRFSPSAAIFPWTSGRFGNCTATGACWDYQYHLNGDIGISLVNQWVTSGNTKLFEEEHFPIYDSAATLYADLLVRNGSYWTLTNMTDPDEYANHVDAGGYTMPLMAETLRHANAFRQQFGIEENATWDEMADNVLVLRENEVTLEFTTMNGSAVVKQADVVMVTYPLGYSANYTSQNSLNDLDYYAGKQSPDGPAMTWAIFSVVANEMAPSGCSAYTYAQYSYKPYTRAPFFQLSEQMVDDATINGGTHPAYPFLTGHGGSNQVAIYGYLGLRLVPDDILHVDPNLPPQIPYLRYRTFYWRGWPISAWSNYTHTTISHAIGTAPLETADQRFVNKTITIHSGPEEDVTIYHLPLKGSVVLPNRQSGSKNTVAGNLVQCQAVSSSDAFEPGQFPISAVDGAASTRWQPSLAAEVNSVTVSLEDEAGAMVSGFYFDWAHAPPVNATVIFHNKTLEDPTMALFAPTSDYKVVHSLTNIIQSNPYDPDTTNLDTIAMPTGNTTNVTLSSPVPAARYASLLIVGNQALDSVDLEAKNGTGATVAEWAILGQEKRRAPSGTKPANKRMKLRAATALSDRDAFMRRRG</sequence>
<dbReference type="Pfam" id="PF03636">
    <property type="entry name" value="Glyco_hydro_65N"/>
    <property type="match status" value="1"/>
</dbReference>
<dbReference type="InterPro" id="IPR008928">
    <property type="entry name" value="6-hairpin_glycosidase_sf"/>
</dbReference>
<dbReference type="AlphaFoldDB" id="A0A1V6V7S1"/>